<organism evidence="2 3">
    <name type="scientific">Acidovorax delafieldii</name>
    <name type="common">Pseudomonas delafieldii</name>
    <dbReference type="NCBI Taxonomy" id="47920"/>
    <lineage>
        <taxon>Bacteria</taxon>
        <taxon>Pseudomonadati</taxon>
        <taxon>Pseudomonadota</taxon>
        <taxon>Betaproteobacteria</taxon>
        <taxon>Burkholderiales</taxon>
        <taxon>Comamonadaceae</taxon>
        <taxon>Acidovorax</taxon>
    </lineage>
</organism>
<evidence type="ECO:0000313" key="2">
    <source>
        <dbReference type="EMBL" id="TWG34887.1"/>
    </source>
</evidence>
<dbReference type="RefSeq" id="WP_056746242.1">
    <property type="nucleotide sequence ID" value="NZ_CAXUSK020000001.1"/>
</dbReference>
<evidence type="ECO:0000313" key="3">
    <source>
        <dbReference type="Proteomes" id="UP000321485"/>
    </source>
</evidence>
<evidence type="ECO:0000256" key="1">
    <source>
        <dbReference type="SAM" id="Phobius"/>
    </source>
</evidence>
<gene>
    <name evidence="2" type="ORF">ATF69_3904</name>
</gene>
<comment type="caution">
    <text evidence="2">The sequence shown here is derived from an EMBL/GenBank/DDBJ whole genome shotgun (WGS) entry which is preliminary data.</text>
</comment>
<protein>
    <submittedName>
        <fullName evidence="2">Uncharacterized protein</fullName>
    </submittedName>
</protein>
<dbReference type="AlphaFoldDB" id="A0A561XFP9"/>
<sequence length="80" mass="8357">MSHPSNLTSAWDTSSVGQPADISLLELSHLGEHLVHCGALRGPLDRLLGGAAWLQAQVAEHVVTVALLVTLLVGAVSLVR</sequence>
<name>A0A561XFP9_ACIDE</name>
<reference evidence="2 3" key="1">
    <citation type="journal article" date="2015" name="Stand. Genomic Sci.">
        <title>Genomic Encyclopedia of Bacterial and Archaeal Type Strains, Phase III: the genomes of soil and plant-associated and newly described type strains.</title>
        <authorList>
            <person name="Whitman W.B."/>
            <person name="Woyke T."/>
            <person name="Klenk H.P."/>
            <person name="Zhou Y."/>
            <person name="Lilburn T.G."/>
            <person name="Beck B.J."/>
            <person name="De Vos P."/>
            <person name="Vandamme P."/>
            <person name="Eisen J.A."/>
            <person name="Garrity G."/>
            <person name="Hugenholtz P."/>
            <person name="Kyrpides N.C."/>
        </authorList>
    </citation>
    <scope>NUCLEOTIDE SEQUENCE [LARGE SCALE GENOMIC DNA]</scope>
    <source>
        <strain evidence="2 3">DSM 64</strain>
    </source>
</reference>
<keyword evidence="1" id="KW-1133">Transmembrane helix</keyword>
<keyword evidence="1" id="KW-0472">Membrane</keyword>
<keyword evidence="1" id="KW-0812">Transmembrane</keyword>
<dbReference type="Proteomes" id="UP000321485">
    <property type="component" value="Unassembled WGS sequence"/>
</dbReference>
<proteinExistence type="predicted"/>
<accession>A0A561XFP9</accession>
<dbReference type="GeneID" id="51112947"/>
<feature type="transmembrane region" description="Helical" evidence="1">
    <location>
        <begin position="58"/>
        <end position="79"/>
    </location>
</feature>
<dbReference type="EMBL" id="VJWE01000016">
    <property type="protein sequence ID" value="TWG34887.1"/>
    <property type="molecule type" value="Genomic_DNA"/>
</dbReference>